<protein>
    <recommendedName>
        <fullName evidence="5">Lipoprotein</fullName>
    </recommendedName>
</protein>
<feature type="compositionally biased region" description="Pro residues" evidence="1">
    <location>
        <begin position="76"/>
        <end position="89"/>
    </location>
</feature>
<dbReference type="EMBL" id="FNVU01000005">
    <property type="protein sequence ID" value="SEG45745.1"/>
    <property type="molecule type" value="Genomic_DNA"/>
</dbReference>
<feature type="region of interest" description="Disordered" evidence="1">
    <location>
        <begin position="26"/>
        <end position="103"/>
    </location>
</feature>
<dbReference type="RefSeq" id="WP_103886086.1">
    <property type="nucleotide sequence ID" value="NZ_FNVU01000005.1"/>
</dbReference>
<evidence type="ECO:0000313" key="4">
    <source>
        <dbReference type="Proteomes" id="UP000236754"/>
    </source>
</evidence>
<dbReference type="AlphaFoldDB" id="A0A1H6ACH8"/>
<dbReference type="PROSITE" id="PS51257">
    <property type="entry name" value="PROKAR_LIPOPROTEIN"/>
    <property type="match status" value="1"/>
</dbReference>
<feature type="compositionally biased region" description="Low complexity" evidence="1">
    <location>
        <begin position="90"/>
        <end position="99"/>
    </location>
</feature>
<organism evidence="3 4">
    <name type="scientific">Actinacidiphila yanglinensis</name>
    <dbReference type="NCBI Taxonomy" id="310779"/>
    <lineage>
        <taxon>Bacteria</taxon>
        <taxon>Bacillati</taxon>
        <taxon>Actinomycetota</taxon>
        <taxon>Actinomycetes</taxon>
        <taxon>Kitasatosporales</taxon>
        <taxon>Streptomycetaceae</taxon>
        <taxon>Actinacidiphila</taxon>
    </lineage>
</organism>
<dbReference type="OrthoDB" id="4220845at2"/>
<evidence type="ECO:0000256" key="1">
    <source>
        <dbReference type="SAM" id="MobiDB-lite"/>
    </source>
</evidence>
<feature type="compositionally biased region" description="Low complexity" evidence="1">
    <location>
        <begin position="26"/>
        <end position="53"/>
    </location>
</feature>
<feature type="compositionally biased region" description="Low complexity" evidence="1">
    <location>
        <begin position="63"/>
        <end position="75"/>
    </location>
</feature>
<keyword evidence="4" id="KW-1185">Reference proteome</keyword>
<evidence type="ECO:0000313" key="3">
    <source>
        <dbReference type="EMBL" id="SEG45745.1"/>
    </source>
</evidence>
<feature type="signal peptide" evidence="2">
    <location>
        <begin position="1"/>
        <end position="27"/>
    </location>
</feature>
<accession>A0A1H6ACH8</accession>
<feature type="chain" id="PRO_5039245191" description="Lipoprotein" evidence="2">
    <location>
        <begin position="28"/>
        <end position="235"/>
    </location>
</feature>
<keyword evidence="2" id="KW-0732">Signal</keyword>
<gene>
    <name evidence="3" type="ORF">SAMN05216223_105281</name>
</gene>
<evidence type="ECO:0008006" key="5">
    <source>
        <dbReference type="Google" id="ProtNLM"/>
    </source>
</evidence>
<sequence>MIRRTALASVALGSAALLLTACGSSHSAASTPANSAKASSAAGSSSGAADPSSTPQPSGNLAGSGNAPAPNGTAPTAPPAAAPATPPAAPAASTKTAKPIRTQTLVDGSKAEIYRLGDEHYRAKVVDDKGELFVTLETHGHDAGLDANDMFIELSLDGTIHSWMGGGHQGPGTFKLAGGWTAKVTKIGELRYRAQILGNEGEVDATVETDQQDVGLDANGISIVLSNGGIISAHA</sequence>
<name>A0A1H6ACH8_9ACTN</name>
<dbReference type="Proteomes" id="UP000236754">
    <property type="component" value="Unassembled WGS sequence"/>
</dbReference>
<proteinExistence type="predicted"/>
<reference evidence="3 4" key="1">
    <citation type="submission" date="2016-10" db="EMBL/GenBank/DDBJ databases">
        <authorList>
            <person name="de Groot N.N."/>
        </authorList>
    </citation>
    <scope>NUCLEOTIDE SEQUENCE [LARGE SCALE GENOMIC DNA]</scope>
    <source>
        <strain evidence="3 4">CGMCC 4.2023</strain>
    </source>
</reference>
<evidence type="ECO:0000256" key="2">
    <source>
        <dbReference type="SAM" id="SignalP"/>
    </source>
</evidence>